<keyword evidence="2" id="KW-1185">Reference proteome</keyword>
<dbReference type="Proteomes" id="UP000295689">
    <property type="component" value="Unassembled WGS sequence"/>
</dbReference>
<protein>
    <submittedName>
        <fullName evidence="1">Spore coat protein CotO</fullName>
    </submittedName>
</protein>
<proteinExistence type="predicted"/>
<evidence type="ECO:0000313" key="2">
    <source>
        <dbReference type="Proteomes" id="UP000295689"/>
    </source>
</evidence>
<comment type="caution">
    <text evidence="1">The sequence shown here is derived from an EMBL/GenBank/DDBJ whole genome shotgun (WGS) entry which is preliminary data.</text>
</comment>
<name>A0A4R2BM75_9BACI</name>
<keyword evidence="1" id="KW-0946">Virion</keyword>
<gene>
    <name evidence="1" type="ORF">EV146_101153</name>
</gene>
<evidence type="ECO:0000313" key="1">
    <source>
        <dbReference type="EMBL" id="TCN27825.1"/>
    </source>
</evidence>
<organism evidence="1 2">
    <name type="scientific">Mesobacillus foraminis</name>
    <dbReference type="NCBI Taxonomy" id="279826"/>
    <lineage>
        <taxon>Bacteria</taxon>
        <taxon>Bacillati</taxon>
        <taxon>Bacillota</taxon>
        <taxon>Bacilli</taxon>
        <taxon>Bacillales</taxon>
        <taxon>Bacillaceae</taxon>
        <taxon>Mesobacillus</taxon>
    </lineage>
</organism>
<dbReference type="AlphaFoldDB" id="A0A4R2BM75"/>
<dbReference type="InterPro" id="IPR025439">
    <property type="entry name" value="Spore_coat_CotO"/>
</dbReference>
<reference evidence="1 2" key="1">
    <citation type="journal article" date="2015" name="Stand. Genomic Sci.">
        <title>Genomic Encyclopedia of Bacterial and Archaeal Type Strains, Phase III: the genomes of soil and plant-associated and newly described type strains.</title>
        <authorList>
            <person name="Whitman W.B."/>
            <person name="Woyke T."/>
            <person name="Klenk H.P."/>
            <person name="Zhou Y."/>
            <person name="Lilburn T.G."/>
            <person name="Beck B.J."/>
            <person name="De Vos P."/>
            <person name="Vandamme P."/>
            <person name="Eisen J.A."/>
            <person name="Garrity G."/>
            <person name="Hugenholtz P."/>
            <person name="Kyrpides N.C."/>
        </authorList>
    </citation>
    <scope>NUCLEOTIDE SEQUENCE [LARGE SCALE GENOMIC DNA]</scope>
    <source>
        <strain evidence="1 2">CV53</strain>
    </source>
</reference>
<sequence>MSTARVKQQPLLYIAQPKTAKPILNAQTTYTIPRNARNEEKEPAEAKNTMLNQLPSELKELIELNQAKTADQPVPEAVTVEAEREEDKTDEETITLEITETAIQPVPETDAPAAAEIEPESIPLAASASQAETVKEVPASPATEKTNPPIQRRERGLRRVKPFRSMTVSEKIGYLVNFPKQLPPVTCSFTTSDYVYTGIFMNQVDDEVEIKLPNGELTSIKTDSIRNIKMQVH</sequence>
<keyword evidence="1" id="KW-0167">Capsid protein</keyword>
<dbReference type="Pfam" id="PF14153">
    <property type="entry name" value="Spore_coat_CotO"/>
    <property type="match status" value="1"/>
</dbReference>
<dbReference type="EMBL" id="SLVV01000001">
    <property type="protein sequence ID" value="TCN27825.1"/>
    <property type="molecule type" value="Genomic_DNA"/>
</dbReference>
<dbReference type="RefSeq" id="WP_132000814.1">
    <property type="nucleotide sequence ID" value="NZ_JABUHM010000006.1"/>
</dbReference>
<accession>A0A4R2BM75</accession>